<keyword evidence="3 6" id="KW-0863">Zinc-finger</keyword>
<dbReference type="GeneID" id="109431826"/>
<feature type="domain" description="C2H2-type" evidence="8">
    <location>
        <begin position="79"/>
        <end position="106"/>
    </location>
</feature>
<dbReference type="RefSeq" id="XP_062706052.1">
    <property type="nucleotide sequence ID" value="XM_062850068.1"/>
</dbReference>
<feature type="domain" description="C2H2-type" evidence="8">
    <location>
        <begin position="640"/>
        <end position="667"/>
    </location>
</feature>
<dbReference type="InterPro" id="IPR050826">
    <property type="entry name" value="Krueppel_C2H2_ZnFinger"/>
</dbReference>
<dbReference type="SUPFAM" id="SSF57667">
    <property type="entry name" value="beta-beta-alpha zinc fingers"/>
    <property type="match status" value="8"/>
</dbReference>
<feature type="domain" description="C2H2-type" evidence="8">
    <location>
        <begin position="213"/>
        <end position="241"/>
    </location>
</feature>
<name>A0ABM1XKS0_AEDAL</name>
<evidence type="ECO:0000256" key="3">
    <source>
        <dbReference type="ARBA" id="ARBA00022771"/>
    </source>
</evidence>
<dbReference type="Gene3D" id="3.30.160.60">
    <property type="entry name" value="Classic Zinc Finger"/>
    <property type="match status" value="11"/>
</dbReference>
<feature type="domain" description="C2H2-type" evidence="8">
    <location>
        <begin position="445"/>
        <end position="468"/>
    </location>
</feature>
<keyword evidence="4" id="KW-0862">Zinc</keyword>
<keyword evidence="1" id="KW-0479">Metal-binding</keyword>
<evidence type="ECO:0000259" key="8">
    <source>
        <dbReference type="PROSITE" id="PS50157"/>
    </source>
</evidence>
<feature type="domain" description="C2H2-type" evidence="8">
    <location>
        <begin position="747"/>
        <end position="774"/>
    </location>
</feature>
<feature type="domain" description="C2H2-type" evidence="8">
    <location>
        <begin position="303"/>
        <end position="330"/>
    </location>
</feature>
<dbReference type="Pfam" id="PF13912">
    <property type="entry name" value="zf-C2H2_6"/>
    <property type="match status" value="1"/>
</dbReference>
<sequence length="785" mass="89090">MDSAENCNSTEIDRLPSEHYPCSHCSSVFRNRALLARHQSQLHPEKKKFQCPHCEAAYNLSKNFALHRIVHSAGGNVPFKCPQCGVAFRRHATLVGHIERHYVSEDYICAICDGAFQTLDGLKAHVYEGHEVGVRKRDNSTADKIGMGSAPGKTVFKCNLCEDKVFPKQSLLERHYLVHTKQKPFVCSICGKAFNQKSTLKTHSLVHSKIQEFVCLLCGLKFSQKVNLRVHTLRVHPKRTTSLVGKQPCPFCPCVFKKLGSLNAHKTKVHASLMAETSKDQRSPAKFPTDSAKPSEPSLGVIYKCGNCGMDFPEMAQLNKHIREHETDGRQSVSDVVQPTVASRSQEHLQGPNAQRRHLCEICPAAFKKSSHLKQHTKSHYGIKGNRCHICDKTFTTSHTLKVHCNSHSQNSHLHYKCDQCSVSFSLQSSLRRHQKHHDNPTRSYSCPYCKRVFKWYQNCKSHMRVNHPDVVDQQNPIEQFSTESAQKSDEPQPQLTEEMLIDVSNLPSNVSIVDISNLTNCIVRIDDQLYELPVQIGTDLSINESIDLGDGNFAQVIMENPVEDTVQPTAETPKSNNLDDSLYQYMNETSQEGETETTFVLEEHADPAQIALKTKEGKIPNKTEQDLFEEVVDDGKKKYRCKGCQKVFKKPVDLRRHIRTHTGKVDRESGKVECLIKILHFSGERPFRCDKCSKSFTLKAVLEVHLKTHELRREIMSCPEKDCGSKFSSKTSLELHRRIHTGDRPFQCGVCRLTFRTSGHMQAHMTSHARLAKRREQSSFEFVE</sequence>
<keyword evidence="5" id="KW-0539">Nucleus</keyword>
<feature type="region of interest" description="Disordered" evidence="7">
    <location>
        <begin position="273"/>
        <end position="295"/>
    </location>
</feature>
<keyword evidence="10" id="KW-1185">Reference proteome</keyword>
<evidence type="ECO:0000256" key="1">
    <source>
        <dbReference type="ARBA" id="ARBA00022723"/>
    </source>
</evidence>
<feature type="domain" description="C2H2-type" evidence="8">
    <location>
        <begin position="156"/>
        <end position="184"/>
    </location>
</feature>
<feature type="domain" description="C2H2-type" evidence="8">
    <location>
        <begin position="717"/>
        <end position="746"/>
    </location>
</feature>
<proteinExistence type="predicted"/>
<feature type="domain" description="C2H2-type" evidence="8">
    <location>
        <begin position="386"/>
        <end position="413"/>
    </location>
</feature>
<feature type="domain" description="C2H2-type" evidence="8">
    <location>
        <begin position="358"/>
        <end position="385"/>
    </location>
</feature>
<reference evidence="9" key="2">
    <citation type="submission" date="2025-05" db="UniProtKB">
        <authorList>
            <consortium name="EnsemblMetazoa"/>
        </authorList>
    </citation>
    <scope>IDENTIFICATION</scope>
    <source>
        <strain evidence="9">Foshan</strain>
    </source>
</reference>
<dbReference type="InterPro" id="IPR036236">
    <property type="entry name" value="Znf_C2H2_sf"/>
</dbReference>
<keyword evidence="2" id="KW-0677">Repeat</keyword>
<feature type="domain" description="C2H2-type" evidence="8">
    <location>
        <begin position="185"/>
        <end position="212"/>
    </location>
</feature>
<protein>
    <recommendedName>
        <fullName evidence="8">C2H2-type domain-containing protein</fullName>
    </recommendedName>
</protein>
<feature type="domain" description="C2H2-type" evidence="8">
    <location>
        <begin position="688"/>
        <end position="715"/>
    </location>
</feature>
<evidence type="ECO:0000256" key="6">
    <source>
        <dbReference type="PROSITE-ProRule" id="PRU00042"/>
    </source>
</evidence>
<dbReference type="SMART" id="SM00355">
    <property type="entry name" value="ZnF_C2H2"/>
    <property type="match status" value="17"/>
</dbReference>
<feature type="region of interest" description="Disordered" evidence="7">
    <location>
        <begin position="325"/>
        <end position="353"/>
    </location>
</feature>
<dbReference type="Proteomes" id="UP000069940">
    <property type="component" value="Unassembled WGS sequence"/>
</dbReference>
<evidence type="ECO:0000256" key="7">
    <source>
        <dbReference type="SAM" id="MobiDB-lite"/>
    </source>
</evidence>
<dbReference type="PROSITE" id="PS50157">
    <property type="entry name" value="ZINC_FINGER_C2H2_2"/>
    <property type="match status" value="14"/>
</dbReference>
<organism evidence="9 10">
    <name type="scientific">Aedes albopictus</name>
    <name type="common">Asian tiger mosquito</name>
    <name type="synonym">Stegomyia albopicta</name>
    <dbReference type="NCBI Taxonomy" id="7160"/>
    <lineage>
        <taxon>Eukaryota</taxon>
        <taxon>Metazoa</taxon>
        <taxon>Ecdysozoa</taxon>
        <taxon>Arthropoda</taxon>
        <taxon>Hexapoda</taxon>
        <taxon>Insecta</taxon>
        <taxon>Pterygota</taxon>
        <taxon>Neoptera</taxon>
        <taxon>Endopterygota</taxon>
        <taxon>Diptera</taxon>
        <taxon>Nematocera</taxon>
        <taxon>Culicoidea</taxon>
        <taxon>Culicidae</taxon>
        <taxon>Culicinae</taxon>
        <taxon>Aedini</taxon>
        <taxon>Aedes</taxon>
        <taxon>Stegomyia</taxon>
    </lineage>
</organism>
<reference evidence="10" key="1">
    <citation type="journal article" date="2015" name="Proc. Natl. Acad. Sci. U.S.A.">
        <title>Genome sequence of the Asian Tiger mosquito, Aedes albopictus, reveals insights into its biology, genetics, and evolution.</title>
        <authorList>
            <person name="Chen X.G."/>
            <person name="Jiang X."/>
            <person name="Gu J."/>
            <person name="Xu M."/>
            <person name="Wu Y."/>
            <person name="Deng Y."/>
            <person name="Zhang C."/>
            <person name="Bonizzoni M."/>
            <person name="Dermauw W."/>
            <person name="Vontas J."/>
            <person name="Armbruster P."/>
            <person name="Huang X."/>
            <person name="Yang Y."/>
            <person name="Zhang H."/>
            <person name="He W."/>
            <person name="Peng H."/>
            <person name="Liu Y."/>
            <person name="Wu K."/>
            <person name="Chen J."/>
            <person name="Lirakis M."/>
            <person name="Topalis P."/>
            <person name="Van Leeuwen T."/>
            <person name="Hall A.B."/>
            <person name="Jiang X."/>
            <person name="Thorpe C."/>
            <person name="Mueller R.L."/>
            <person name="Sun C."/>
            <person name="Waterhouse R.M."/>
            <person name="Yan G."/>
            <person name="Tu Z.J."/>
            <person name="Fang X."/>
            <person name="James A.A."/>
        </authorList>
    </citation>
    <scope>NUCLEOTIDE SEQUENCE [LARGE SCALE GENOMIC DNA]</scope>
    <source>
        <strain evidence="10">Foshan</strain>
    </source>
</reference>
<accession>A0ABM1XKS0</accession>
<dbReference type="InterPro" id="IPR013087">
    <property type="entry name" value="Znf_C2H2_type"/>
</dbReference>
<feature type="compositionally biased region" description="Polar residues" evidence="7">
    <location>
        <begin position="330"/>
        <end position="344"/>
    </location>
</feature>
<evidence type="ECO:0000256" key="2">
    <source>
        <dbReference type="ARBA" id="ARBA00022737"/>
    </source>
</evidence>
<evidence type="ECO:0000313" key="9">
    <source>
        <dbReference type="EnsemblMetazoa" id="AALFPA23_000578.P394"/>
    </source>
</evidence>
<feature type="domain" description="C2H2-type" evidence="8">
    <location>
        <begin position="416"/>
        <end position="443"/>
    </location>
</feature>
<feature type="domain" description="C2H2-type" evidence="8">
    <location>
        <begin position="20"/>
        <end position="48"/>
    </location>
</feature>
<evidence type="ECO:0000313" key="10">
    <source>
        <dbReference type="Proteomes" id="UP000069940"/>
    </source>
</evidence>
<evidence type="ECO:0000256" key="5">
    <source>
        <dbReference type="ARBA" id="ARBA00023242"/>
    </source>
</evidence>
<dbReference type="PROSITE" id="PS00028">
    <property type="entry name" value="ZINC_FINGER_C2H2_1"/>
    <property type="match status" value="14"/>
</dbReference>
<dbReference type="Pfam" id="PF00096">
    <property type="entry name" value="zf-C2H2"/>
    <property type="match status" value="10"/>
</dbReference>
<dbReference type="PANTHER" id="PTHR24377">
    <property type="entry name" value="IP01015P-RELATED"/>
    <property type="match status" value="1"/>
</dbReference>
<evidence type="ECO:0000256" key="4">
    <source>
        <dbReference type="ARBA" id="ARBA00022833"/>
    </source>
</evidence>
<dbReference type="EnsemblMetazoa" id="AALFPA23_000578.R394">
    <property type="protein sequence ID" value="AALFPA23_000578.P394"/>
    <property type="gene ID" value="AALFPA23_000578"/>
</dbReference>